<dbReference type="EMBL" id="ML977021">
    <property type="protein sequence ID" value="KAF1950944.1"/>
    <property type="molecule type" value="Genomic_DNA"/>
</dbReference>
<organism evidence="3 4">
    <name type="scientific">Byssothecium circinans</name>
    <dbReference type="NCBI Taxonomy" id="147558"/>
    <lineage>
        <taxon>Eukaryota</taxon>
        <taxon>Fungi</taxon>
        <taxon>Dikarya</taxon>
        <taxon>Ascomycota</taxon>
        <taxon>Pezizomycotina</taxon>
        <taxon>Dothideomycetes</taxon>
        <taxon>Pleosporomycetidae</taxon>
        <taxon>Pleosporales</taxon>
        <taxon>Massarineae</taxon>
        <taxon>Massarinaceae</taxon>
        <taxon>Byssothecium</taxon>
    </lineage>
</organism>
<evidence type="ECO:0000259" key="2">
    <source>
        <dbReference type="PROSITE" id="PS51502"/>
    </source>
</evidence>
<dbReference type="InterPro" id="IPR011008">
    <property type="entry name" value="Dimeric_a/b-barrel"/>
</dbReference>
<evidence type="ECO:0000313" key="4">
    <source>
        <dbReference type="Proteomes" id="UP000800035"/>
    </source>
</evidence>
<accession>A0A6A5TFL3</accession>
<dbReference type="Proteomes" id="UP000800035">
    <property type="component" value="Unassembled WGS sequence"/>
</dbReference>
<dbReference type="SUPFAM" id="SSF54909">
    <property type="entry name" value="Dimeric alpha+beta barrel"/>
    <property type="match status" value="1"/>
</dbReference>
<dbReference type="AlphaFoldDB" id="A0A6A5TFL3"/>
<feature type="domain" description="Stress-response A/B barrel" evidence="2">
    <location>
        <begin position="131"/>
        <end position="231"/>
    </location>
</feature>
<dbReference type="OrthoDB" id="3830014at2759"/>
<name>A0A6A5TFL3_9PLEO</name>
<dbReference type="Gene3D" id="3.30.70.100">
    <property type="match status" value="1"/>
</dbReference>
<reference evidence="3" key="1">
    <citation type="journal article" date="2020" name="Stud. Mycol.">
        <title>101 Dothideomycetes genomes: a test case for predicting lifestyles and emergence of pathogens.</title>
        <authorList>
            <person name="Haridas S."/>
            <person name="Albert R."/>
            <person name="Binder M."/>
            <person name="Bloem J."/>
            <person name="Labutti K."/>
            <person name="Salamov A."/>
            <person name="Andreopoulos B."/>
            <person name="Baker S."/>
            <person name="Barry K."/>
            <person name="Bills G."/>
            <person name="Bluhm B."/>
            <person name="Cannon C."/>
            <person name="Castanera R."/>
            <person name="Culley D."/>
            <person name="Daum C."/>
            <person name="Ezra D."/>
            <person name="Gonzalez J."/>
            <person name="Henrissat B."/>
            <person name="Kuo A."/>
            <person name="Liang C."/>
            <person name="Lipzen A."/>
            <person name="Lutzoni F."/>
            <person name="Magnuson J."/>
            <person name="Mondo S."/>
            <person name="Nolan M."/>
            <person name="Ohm R."/>
            <person name="Pangilinan J."/>
            <person name="Park H.-J."/>
            <person name="Ramirez L."/>
            <person name="Alfaro M."/>
            <person name="Sun H."/>
            <person name="Tritt A."/>
            <person name="Yoshinaga Y."/>
            <person name="Zwiers L.-H."/>
            <person name="Turgeon B."/>
            <person name="Goodwin S."/>
            <person name="Spatafora J."/>
            <person name="Crous P."/>
            <person name="Grigoriev I."/>
        </authorList>
    </citation>
    <scope>NUCLEOTIDE SEQUENCE</scope>
    <source>
        <strain evidence="3">CBS 675.92</strain>
    </source>
</reference>
<keyword evidence="4" id="KW-1185">Reference proteome</keyword>
<sequence>MASSPFRPPRFGCEGGRAVDSSSGPVSDTEVHSGTDRKSMVAFVIVCRTIVIGLYREEAGVPYNRPVLPRSFGCRGTGHGFFDREGTMGLLTSEAAPANIISTTKHYDILNTISQTIHVIEYTELSTMTKILRLTLFKIPNPAHVQEAISKYSTLTKDGVKDGKPYIQMAAANPTHEDPRNRGYTLVARTVFESKEDMDFYDNECAAHGEIKAMLKGKVVDGPPLTLYMDA</sequence>
<dbReference type="PROSITE" id="PS51502">
    <property type="entry name" value="S_R_A_B_BARREL"/>
    <property type="match status" value="1"/>
</dbReference>
<evidence type="ECO:0000313" key="3">
    <source>
        <dbReference type="EMBL" id="KAF1950944.1"/>
    </source>
</evidence>
<dbReference type="Pfam" id="PF07876">
    <property type="entry name" value="Dabb"/>
    <property type="match status" value="1"/>
</dbReference>
<protein>
    <recommendedName>
        <fullName evidence="2">Stress-response A/B barrel domain-containing protein</fullName>
    </recommendedName>
</protein>
<evidence type="ECO:0000256" key="1">
    <source>
        <dbReference type="SAM" id="MobiDB-lite"/>
    </source>
</evidence>
<dbReference type="SMART" id="SM00886">
    <property type="entry name" value="Dabb"/>
    <property type="match status" value="1"/>
</dbReference>
<proteinExistence type="predicted"/>
<dbReference type="InterPro" id="IPR013097">
    <property type="entry name" value="Dabb"/>
</dbReference>
<feature type="region of interest" description="Disordered" evidence="1">
    <location>
        <begin position="1"/>
        <end position="32"/>
    </location>
</feature>
<gene>
    <name evidence="3" type="ORF">CC80DRAFT_496461</name>
</gene>